<evidence type="ECO:0000313" key="4">
    <source>
        <dbReference type="Proteomes" id="UP000425916"/>
    </source>
</evidence>
<reference evidence="3 4" key="1">
    <citation type="submission" date="2019-11" db="EMBL/GenBank/DDBJ databases">
        <title>Genome sequence of Moorella glycerini DSM11254.</title>
        <authorList>
            <person name="Poehlein A."/>
            <person name="Boeer T."/>
            <person name="Daniel R."/>
        </authorList>
    </citation>
    <scope>NUCLEOTIDE SEQUENCE [LARGE SCALE GENOMIC DNA]</scope>
    <source>
        <strain evidence="3 4">DSM 11254</strain>
        <plasmid evidence="3 4">pMGLY</plasmid>
    </source>
</reference>
<keyword evidence="4" id="KW-1185">Reference proteome</keyword>
<protein>
    <submittedName>
        <fullName evidence="3">Uncharacterized protein</fullName>
    </submittedName>
</protein>
<dbReference type="EMBL" id="CP046245">
    <property type="protein sequence ID" value="QGP94137.1"/>
    <property type="molecule type" value="Genomic_DNA"/>
</dbReference>
<accession>A0A6I5ZXF6</accession>
<keyword evidence="2" id="KW-0472">Membrane</keyword>
<gene>
    <name evidence="3" type="ORF">MGLY_35620</name>
</gene>
<geneLocation type="plasmid" evidence="3 4">
    <name>pMGLY</name>
</geneLocation>
<proteinExistence type="predicted"/>
<evidence type="ECO:0000313" key="3">
    <source>
        <dbReference type="EMBL" id="QGP94137.1"/>
    </source>
</evidence>
<dbReference type="AlphaFoldDB" id="A0A6I5ZXF6"/>
<name>A0A6I5ZXF6_9FIRM</name>
<dbReference type="Proteomes" id="UP000425916">
    <property type="component" value="Plasmid pMGLY"/>
</dbReference>
<feature type="compositionally biased region" description="Low complexity" evidence="1">
    <location>
        <begin position="138"/>
        <end position="162"/>
    </location>
</feature>
<keyword evidence="3" id="KW-0614">Plasmid</keyword>
<evidence type="ECO:0000256" key="1">
    <source>
        <dbReference type="SAM" id="MobiDB-lite"/>
    </source>
</evidence>
<organism evidence="3 4">
    <name type="scientific">Neomoorella glycerini</name>
    <dbReference type="NCBI Taxonomy" id="55779"/>
    <lineage>
        <taxon>Bacteria</taxon>
        <taxon>Bacillati</taxon>
        <taxon>Bacillota</taxon>
        <taxon>Clostridia</taxon>
        <taxon>Neomoorellales</taxon>
        <taxon>Neomoorellaceae</taxon>
        <taxon>Neomoorella</taxon>
    </lineage>
</organism>
<feature type="region of interest" description="Disordered" evidence="1">
    <location>
        <begin position="132"/>
        <end position="162"/>
    </location>
</feature>
<feature type="transmembrane region" description="Helical" evidence="2">
    <location>
        <begin position="6"/>
        <end position="27"/>
    </location>
</feature>
<sequence length="162" mass="17733">MRKGILTLIIVAAFVIGAITGAGGMYYGKIVLPMRKAEAMARQQREEFDRMIRRGEVTGVKPGELTVKVEKSGDPAIVGRVITVQLDERTSYQEGMGFLNLMGEEIDATRYLKPGMKVDLLVKDGKALAVHWEKPKPGEQAAQQPPGQPGPGQETQEQGQKK</sequence>
<evidence type="ECO:0000256" key="2">
    <source>
        <dbReference type="SAM" id="Phobius"/>
    </source>
</evidence>
<keyword evidence="2" id="KW-1133">Transmembrane helix</keyword>
<dbReference type="RefSeq" id="WP_156276680.1">
    <property type="nucleotide sequence ID" value="NZ_CP046245.1"/>
</dbReference>
<keyword evidence="2" id="KW-0812">Transmembrane</keyword>
<dbReference type="OrthoDB" id="1726069at2"/>